<protein>
    <recommendedName>
        <fullName evidence="3">histidinol-phosphate transaminase</fullName>
        <ecNumber evidence="3">2.6.1.9</ecNumber>
    </recommendedName>
</protein>
<dbReference type="GO" id="GO:0008483">
    <property type="term" value="F:transaminase activity"/>
    <property type="evidence" value="ECO:0007669"/>
    <property type="project" value="UniProtKB-KW"/>
</dbReference>
<evidence type="ECO:0000313" key="11">
    <source>
        <dbReference type="EMBL" id="MDD7971445.1"/>
    </source>
</evidence>
<keyword evidence="4 11" id="KW-0032">Aminotransferase</keyword>
<evidence type="ECO:0000256" key="6">
    <source>
        <dbReference type="ARBA" id="ARBA00022679"/>
    </source>
</evidence>
<keyword evidence="6" id="KW-0808">Transferase</keyword>
<comment type="pathway">
    <text evidence="1">Amino-acid biosynthesis; L-histidine biosynthesis; L-histidine from 5-phospho-alpha-D-ribose 1-diphosphate: step 7/9.</text>
</comment>
<evidence type="ECO:0000256" key="2">
    <source>
        <dbReference type="ARBA" id="ARBA00007970"/>
    </source>
</evidence>
<evidence type="ECO:0000256" key="9">
    <source>
        <dbReference type="ARBA" id="ARBA00047481"/>
    </source>
</evidence>
<dbReference type="InterPro" id="IPR015422">
    <property type="entry name" value="PyrdxlP-dep_Trfase_small"/>
</dbReference>
<evidence type="ECO:0000313" key="12">
    <source>
        <dbReference type="Proteomes" id="UP001431784"/>
    </source>
</evidence>
<dbReference type="Gene3D" id="3.90.1150.10">
    <property type="entry name" value="Aspartate Aminotransferase, domain 1"/>
    <property type="match status" value="1"/>
</dbReference>
<evidence type="ECO:0000256" key="7">
    <source>
        <dbReference type="ARBA" id="ARBA00022898"/>
    </source>
</evidence>
<evidence type="ECO:0000256" key="5">
    <source>
        <dbReference type="ARBA" id="ARBA00022605"/>
    </source>
</evidence>
<dbReference type="SUPFAM" id="SSF53383">
    <property type="entry name" value="PLP-dependent transferases"/>
    <property type="match status" value="1"/>
</dbReference>
<keyword evidence="12" id="KW-1185">Reference proteome</keyword>
<organism evidence="11 12">
    <name type="scientific">Roseinatronobacter alkalisoli</name>
    <dbReference type="NCBI Taxonomy" id="3028235"/>
    <lineage>
        <taxon>Bacteria</taxon>
        <taxon>Pseudomonadati</taxon>
        <taxon>Pseudomonadota</taxon>
        <taxon>Alphaproteobacteria</taxon>
        <taxon>Rhodobacterales</taxon>
        <taxon>Paracoccaceae</taxon>
        <taxon>Roseinatronobacter</taxon>
    </lineage>
</organism>
<reference evidence="11" key="1">
    <citation type="submission" date="2023-02" db="EMBL/GenBank/DDBJ databases">
        <title>Description of Roseinatronobacter alkalisoli sp. nov., an alkaliphilic bacerium isolated from soda soil.</title>
        <authorList>
            <person name="Wei W."/>
        </authorList>
    </citation>
    <scope>NUCLEOTIDE SEQUENCE</scope>
    <source>
        <strain evidence="11">HJB301</strain>
    </source>
</reference>
<evidence type="ECO:0000256" key="8">
    <source>
        <dbReference type="ARBA" id="ARBA00023102"/>
    </source>
</evidence>
<dbReference type="InterPro" id="IPR015424">
    <property type="entry name" value="PyrdxlP-dep_Trfase"/>
</dbReference>
<dbReference type="InterPro" id="IPR004839">
    <property type="entry name" value="Aminotransferase_I/II_large"/>
</dbReference>
<dbReference type="PANTHER" id="PTHR43643:SF6">
    <property type="entry name" value="HISTIDINOL-PHOSPHATE AMINOTRANSFERASE"/>
    <property type="match status" value="1"/>
</dbReference>
<comment type="catalytic activity">
    <reaction evidence="9">
        <text>L-histidinol phosphate + 2-oxoglutarate = 3-(imidazol-4-yl)-2-oxopropyl phosphate + L-glutamate</text>
        <dbReference type="Rhea" id="RHEA:23744"/>
        <dbReference type="ChEBI" id="CHEBI:16810"/>
        <dbReference type="ChEBI" id="CHEBI:29985"/>
        <dbReference type="ChEBI" id="CHEBI:57766"/>
        <dbReference type="ChEBI" id="CHEBI:57980"/>
        <dbReference type="EC" id="2.6.1.9"/>
    </reaction>
</comment>
<dbReference type="EMBL" id="JAQZSM010000007">
    <property type="protein sequence ID" value="MDD7971445.1"/>
    <property type="molecule type" value="Genomic_DNA"/>
</dbReference>
<dbReference type="Pfam" id="PF00155">
    <property type="entry name" value="Aminotran_1_2"/>
    <property type="match status" value="1"/>
</dbReference>
<evidence type="ECO:0000259" key="10">
    <source>
        <dbReference type="Pfam" id="PF00155"/>
    </source>
</evidence>
<dbReference type="InterPro" id="IPR050106">
    <property type="entry name" value="HistidinolP_aminotransfase"/>
</dbReference>
<dbReference type="CDD" id="cd00609">
    <property type="entry name" value="AAT_like"/>
    <property type="match status" value="1"/>
</dbReference>
<keyword evidence="7" id="KW-0663">Pyridoxal phosphate</keyword>
<accession>A0ABT5T8J6</accession>
<comment type="caution">
    <text evidence="11">The sequence shown here is derived from an EMBL/GenBank/DDBJ whole genome shotgun (WGS) entry which is preliminary data.</text>
</comment>
<name>A0ABT5T8J6_9RHOB</name>
<evidence type="ECO:0000256" key="4">
    <source>
        <dbReference type="ARBA" id="ARBA00022576"/>
    </source>
</evidence>
<proteinExistence type="inferred from homology"/>
<dbReference type="InterPro" id="IPR015421">
    <property type="entry name" value="PyrdxlP-dep_Trfase_major"/>
</dbReference>
<evidence type="ECO:0000256" key="3">
    <source>
        <dbReference type="ARBA" id="ARBA00012748"/>
    </source>
</evidence>
<dbReference type="PANTHER" id="PTHR43643">
    <property type="entry name" value="HISTIDINOL-PHOSPHATE AMINOTRANSFERASE 2"/>
    <property type="match status" value="1"/>
</dbReference>
<feature type="domain" description="Aminotransferase class I/classII large" evidence="10">
    <location>
        <begin position="37"/>
        <end position="358"/>
    </location>
</feature>
<keyword evidence="8" id="KW-0368">Histidine biosynthesis</keyword>
<dbReference type="Proteomes" id="UP001431784">
    <property type="component" value="Unassembled WGS sequence"/>
</dbReference>
<sequence length="367" mass="39437">MNTPRYTELLQSLPATVPFVGPEAHMRAAGRPFAARLGANESGFGPSPRAVAAMQAAASDVWMYGDSECHDLRHALAAYHGVGAENIIIGEGIDGLLGLVVRMLVDKGDPVVTSDGAYPTFNYHVAGFGGVLHKVPYRDDHQDPAALLTRAEETGAKLLYFCNPDNPMGSWHSARIVQRMIDAVPDGTLLVLDEAYVDAAPDGTAPALNPDDARVIRMRTFSKLYGMAGLRVGYAIGAAPLIAMFDRIRNHFGMGRIAQAGALAALQDQAWLAHVQAQLDRARAHLAQIAADNGLHALPSATNFVTMDCGRDGDFARALLRELMARDVFVRMPFVAPMDRCIRVSAGPEADLQVFARVLPEALRACA</sequence>
<keyword evidence="5" id="KW-0028">Amino-acid biosynthesis</keyword>
<evidence type="ECO:0000256" key="1">
    <source>
        <dbReference type="ARBA" id="ARBA00005011"/>
    </source>
</evidence>
<comment type="similarity">
    <text evidence="2">Belongs to the class-II pyridoxal-phosphate-dependent aminotransferase family. Histidinol-phosphate aminotransferase subfamily.</text>
</comment>
<dbReference type="RefSeq" id="WP_274352127.1">
    <property type="nucleotide sequence ID" value="NZ_JAQZSM010000007.1"/>
</dbReference>
<gene>
    <name evidence="11" type="ORF">PUT78_10045</name>
</gene>
<dbReference type="Gene3D" id="3.40.640.10">
    <property type="entry name" value="Type I PLP-dependent aspartate aminotransferase-like (Major domain)"/>
    <property type="match status" value="1"/>
</dbReference>
<dbReference type="EC" id="2.6.1.9" evidence="3"/>
<dbReference type="NCBIfam" id="NF006014">
    <property type="entry name" value="PRK08153.1"/>
    <property type="match status" value="1"/>
</dbReference>